<dbReference type="SUPFAM" id="SSF46785">
    <property type="entry name" value="Winged helix' DNA-binding domain"/>
    <property type="match status" value="1"/>
</dbReference>
<dbReference type="InterPro" id="IPR036388">
    <property type="entry name" value="WH-like_DNA-bd_sf"/>
</dbReference>
<accession>A0A0R1LNL8</accession>
<dbReference type="OrthoDB" id="6462103at2"/>
<dbReference type="GO" id="GO:0003700">
    <property type="term" value="F:DNA-binding transcription factor activity"/>
    <property type="evidence" value="ECO:0007669"/>
    <property type="project" value="InterPro"/>
</dbReference>
<keyword evidence="3" id="KW-0804">Transcription</keyword>
<dbReference type="GO" id="GO:0003677">
    <property type="term" value="F:DNA binding"/>
    <property type="evidence" value="ECO:0007669"/>
    <property type="project" value="UniProtKB-KW"/>
</dbReference>
<gene>
    <name evidence="5" type="ORF">FD04_GL002030</name>
</gene>
<keyword evidence="6" id="KW-1185">Reference proteome</keyword>
<sequence>MTKASQKNDFIQQIAQLNMAITTYVTTALEPYDVNATNYFYLMKIGDHPGIGQRDFAKLINLNPSSITRAVNQLIKKGLVDKQINTEDKRTSQLYLTREGKKITKQVKRFVNSYNAKLMASITTDANEFLDQVVQLRIQIERTL</sequence>
<keyword evidence="2" id="KW-0238">DNA-binding</keyword>
<keyword evidence="1" id="KW-0805">Transcription regulation</keyword>
<proteinExistence type="predicted"/>
<dbReference type="PANTHER" id="PTHR42756">
    <property type="entry name" value="TRANSCRIPTIONAL REGULATOR, MARR"/>
    <property type="match status" value="1"/>
</dbReference>
<dbReference type="PROSITE" id="PS01117">
    <property type="entry name" value="HTH_MARR_1"/>
    <property type="match status" value="1"/>
</dbReference>
<dbReference type="InterPro" id="IPR023187">
    <property type="entry name" value="Tscrpt_reg_MarR-type_CS"/>
</dbReference>
<dbReference type="Gene3D" id="1.10.10.10">
    <property type="entry name" value="Winged helix-like DNA-binding domain superfamily/Winged helix DNA-binding domain"/>
    <property type="match status" value="1"/>
</dbReference>
<evidence type="ECO:0000256" key="2">
    <source>
        <dbReference type="ARBA" id="ARBA00023125"/>
    </source>
</evidence>
<dbReference type="Pfam" id="PF01047">
    <property type="entry name" value="MarR"/>
    <property type="match status" value="1"/>
</dbReference>
<organism evidence="5 6">
    <name type="scientific">Secundilactobacillus odoratitofui DSM 19909 = JCM 15043</name>
    <dbReference type="NCBI Taxonomy" id="1423776"/>
    <lineage>
        <taxon>Bacteria</taxon>
        <taxon>Bacillati</taxon>
        <taxon>Bacillota</taxon>
        <taxon>Bacilli</taxon>
        <taxon>Lactobacillales</taxon>
        <taxon>Lactobacillaceae</taxon>
        <taxon>Secundilactobacillus</taxon>
    </lineage>
</organism>
<dbReference type="PATRIC" id="fig|1423776.4.peg.2056"/>
<dbReference type="AlphaFoldDB" id="A0A0R1LNL8"/>
<evidence type="ECO:0000259" key="4">
    <source>
        <dbReference type="PROSITE" id="PS50995"/>
    </source>
</evidence>
<evidence type="ECO:0000313" key="5">
    <source>
        <dbReference type="EMBL" id="KRK97168.1"/>
    </source>
</evidence>
<reference evidence="5 6" key="1">
    <citation type="journal article" date="2015" name="Genome Announc.">
        <title>Expanding the biotechnology potential of lactobacilli through comparative genomics of 213 strains and associated genera.</title>
        <authorList>
            <person name="Sun Z."/>
            <person name="Harris H.M."/>
            <person name="McCann A."/>
            <person name="Guo C."/>
            <person name="Argimon S."/>
            <person name="Zhang W."/>
            <person name="Yang X."/>
            <person name="Jeffery I.B."/>
            <person name="Cooney J.C."/>
            <person name="Kagawa T.F."/>
            <person name="Liu W."/>
            <person name="Song Y."/>
            <person name="Salvetti E."/>
            <person name="Wrobel A."/>
            <person name="Rasinkangas P."/>
            <person name="Parkhill J."/>
            <person name="Rea M.C."/>
            <person name="O'Sullivan O."/>
            <person name="Ritari J."/>
            <person name="Douillard F.P."/>
            <person name="Paul Ross R."/>
            <person name="Yang R."/>
            <person name="Briner A.E."/>
            <person name="Felis G.E."/>
            <person name="de Vos W.M."/>
            <person name="Barrangou R."/>
            <person name="Klaenhammer T.R."/>
            <person name="Caufield P.W."/>
            <person name="Cui Y."/>
            <person name="Zhang H."/>
            <person name="O'Toole P.W."/>
        </authorList>
    </citation>
    <scope>NUCLEOTIDE SEQUENCE [LARGE SCALE GENOMIC DNA]</scope>
    <source>
        <strain evidence="5 6">DSM 19909</strain>
    </source>
</reference>
<dbReference type="InterPro" id="IPR036390">
    <property type="entry name" value="WH_DNA-bd_sf"/>
</dbReference>
<evidence type="ECO:0000313" key="6">
    <source>
        <dbReference type="Proteomes" id="UP000051160"/>
    </source>
</evidence>
<name>A0A0R1LNL8_9LACO</name>
<dbReference type="STRING" id="1423776.FD04_GL002030"/>
<dbReference type="PANTHER" id="PTHR42756:SF1">
    <property type="entry name" value="TRANSCRIPTIONAL REPRESSOR OF EMRAB OPERON"/>
    <property type="match status" value="1"/>
</dbReference>
<evidence type="ECO:0000256" key="3">
    <source>
        <dbReference type="ARBA" id="ARBA00023163"/>
    </source>
</evidence>
<comment type="caution">
    <text evidence="5">The sequence shown here is derived from an EMBL/GenBank/DDBJ whole genome shotgun (WGS) entry which is preliminary data.</text>
</comment>
<protein>
    <recommendedName>
        <fullName evidence="4">HTH marR-type domain-containing protein</fullName>
    </recommendedName>
</protein>
<dbReference type="RefSeq" id="WP_054701311.1">
    <property type="nucleotide sequence ID" value="NZ_AZEE01000030.1"/>
</dbReference>
<feature type="domain" description="HTH marR-type" evidence="4">
    <location>
        <begin position="7"/>
        <end position="144"/>
    </location>
</feature>
<dbReference type="PROSITE" id="PS50995">
    <property type="entry name" value="HTH_MARR_2"/>
    <property type="match status" value="1"/>
</dbReference>
<dbReference type="InterPro" id="IPR000835">
    <property type="entry name" value="HTH_MarR-typ"/>
</dbReference>
<dbReference type="PRINTS" id="PR00598">
    <property type="entry name" value="HTHMARR"/>
</dbReference>
<dbReference type="EMBL" id="AZEE01000030">
    <property type="protein sequence ID" value="KRK97168.1"/>
    <property type="molecule type" value="Genomic_DNA"/>
</dbReference>
<evidence type="ECO:0000256" key="1">
    <source>
        <dbReference type="ARBA" id="ARBA00023015"/>
    </source>
</evidence>
<dbReference type="Proteomes" id="UP000051160">
    <property type="component" value="Unassembled WGS sequence"/>
</dbReference>
<dbReference type="SMART" id="SM00347">
    <property type="entry name" value="HTH_MARR"/>
    <property type="match status" value="1"/>
</dbReference>